<keyword evidence="3" id="KW-1185">Reference proteome</keyword>
<dbReference type="OrthoDB" id="1666512at2"/>
<dbReference type="Gene3D" id="3.40.50.1000">
    <property type="entry name" value="HAD superfamily/HAD-like"/>
    <property type="match status" value="2"/>
</dbReference>
<dbReference type="PATRIC" id="fig|1235802.3.peg.2403"/>
<gene>
    <name evidence="2" type="ORF">C823_02266</name>
</gene>
<evidence type="ECO:0000313" key="2">
    <source>
        <dbReference type="EMBL" id="EMZ27597.1"/>
    </source>
</evidence>
<evidence type="ECO:0008006" key="4">
    <source>
        <dbReference type="Google" id="ProtNLM"/>
    </source>
</evidence>
<evidence type="ECO:0000313" key="3">
    <source>
        <dbReference type="Proteomes" id="UP000012589"/>
    </source>
</evidence>
<keyword evidence="1" id="KW-0175">Coiled coil</keyword>
<dbReference type="HOGENOM" id="CLU_083285_0_0_9"/>
<dbReference type="InterPro" id="IPR036412">
    <property type="entry name" value="HAD-like_sf"/>
</dbReference>
<dbReference type="EMBL" id="AQFT01000068">
    <property type="protein sequence ID" value="EMZ27597.1"/>
    <property type="molecule type" value="Genomic_DNA"/>
</dbReference>
<feature type="coiled-coil region" evidence="1">
    <location>
        <begin position="102"/>
        <end position="129"/>
    </location>
</feature>
<organism evidence="2 3">
    <name type="scientific">Eubacterium plexicaudatum ASF492</name>
    <dbReference type="NCBI Taxonomy" id="1235802"/>
    <lineage>
        <taxon>Bacteria</taxon>
        <taxon>Bacillati</taxon>
        <taxon>Bacillota</taxon>
        <taxon>Clostridia</taxon>
        <taxon>Eubacteriales</taxon>
        <taxon>Eubacteriaceae</taxon>
        <taxon>Eubacterium</taxon>
    </lineage>
</organism>
<dbReference type="STRING" id="1235802.C823_02266"/>
<accession>N2ADV3</accession>
<dbReference type="InterPro" id="IPR023214">
    <property type="entry name" value="HAD_sf"/>
</dbReference>
<dbReference type="Proteomes" id="UP000012589">
    <property type="component" value="Unassembled WGS sequence"/>
</dbReference>
<dbReference type="SUPFAM" id="SSF56784">
    <property type="entry name" value="HAD-like"/>
    <property type="match status" value="1"/>
</dbReference>
<proteinExistence type="predicted"/>
<name>N2ADV3_9FIRM</name>
<dbReference type="Pfam" id="PF08282">
    <property type="entry name" value="Hydrolase_3"/>
    <property type="match status" value="1"/>
</dbReference>
<sequence length="251" mass="28845">MDVFYTDLDNTLLYSYKHEIGTDKRNVEMYEGREVSFLTTRTYRLLLELKKHVRIVPVTTRTMEQYGRVELGIGALRHALVCNGGMLLVNGRIDRTWYEQSLQLVRESRAELEQAARLLEQEKNRTLDVRDIRQLFLFTKCRFANDTIRRLKQQLQPGRTDVFSNGEKVYVVPKKLNKGMAVTRFTEYIGARHTAAAGDSVFDLPMLAQAEVAMAPAGSGWSGETAHGHIYEMPGKHVFSEELLEFLLERV</sequence>
<dbReference type="eggNOG" id="COG0561">
    <property type="taxonomic scope" value="Bacteria"/>
</dbReference>
<evidence type="ECO:0000256" key="1">
    <source>
        <dbReference type="SAM" id="Coils"/>
    </source>
</evidence>
<reference evidence="2 3" key="1">
    <citation type="journal article" date="2014" name="Genome Announc.">
        <title>Draft genome sequences of the altered schaedler flora, a defined bacterial community from gnotobiotic mice.</title>
        <authorList>
            <person name="Wannemuehler M.J."/>
            <person name="Overstreet A.M."/>
            <person name="Ward D.V."/>
            <person name="Phillips G.J."/>
        </authorList>
    </citation>
    <scope>NUCLEOTIDE SEQUENCE [LARGE SCALE GENOMIC DNA]</scope>
    <source>
        <strain evidence="2 3">ASF492</strain>
    </source>
</reference>
<protein>
    <recommendedName>
        <fullName evidence="4">Sucrose phosphatase-like domain-containing protein</fullName>
    </recommendedName>
</protein>
<comment type="caution">
    <text evidence="2">The sequence shown here is derived from an EMBL/GenBank/DDBJ whole genome shotgun (WGS) entry which is preliminary data.</text>
</comment>
<dbReference type="AlphaFoldDB" id="N2ADV3"/>